<accession>A0A9D4RZU7</accession>
<name>A0A9D4RZU7_DREPO</name>
<proteinExistence type="predicted"/>
<sequence>MMSADGSTRKDGRRTIQKLSQVAERSSSWFGSGVRTQLGRRKAIDIHTFATVAPHPRCPWFRGET</sequence>
<organism evidence="1 2">
    <name type="scientific">Dreissena polymorpha</name>
    <name type="common">Zebra mussel</name>
    <name type="synonym">Mytilus polymorpha</name>
    <dbReference type="NCBI Taxonomy" id="45954"/>
    <lineage>
        <taxon>Eukaryota</taxon>
        <taxon>Metazoa</taxon>
        <taxon>Spiralia</taxon>
        <taxon>Lophotrochozoa</taxon>
        <taxon>Mollusca</taxon>
        <taxon>Bivalvia</taxon>
        <taxon>Autobranchia</taxon>
        <taxon>Heteroconchia</taxon>
        <taxon>Euheterodonta</taxon>
        <taxon>Imparidentia</taxon>
        <taxon>Neoheterodontei</taxon>
        <taxon>Myida</taxon>
        <taxon>Dreissenoidea</taxon>
        <taxon>Dreissenidae</taxon>
        <taxon>Dreissena</taxon>
    </lineage>
</organism>
<protein>
    <submittedName>
        <fullName evidence="1">Uncharacterized protein</fullName>
    </submittedName>
</protein>
<dbReference type="AlphaFoldDB" id="A0A9D4RZU7"/>
<evidence type="ECO:0000313" key="1">
    <source>
        <dbReference type="EMBL" id="KAH3884627.1"/>
    </source>
</evidence>
<reference evidence="1" key="2">
    <citation type="submission" date="2020-11" db="EMBL/GenBank/DDBJ databases">
        <authorList>
            <person name="McCartney M.A."/>
            <person name="Auch B."/>
            <person name="Kono T."/>
            <person name="Mallez S."/>
            <person name="Becker A."/>
            <person name="Gohl D.M."/>
            <person name="Silverstein K.A.T."/>
            <person name="Koren S."/>
            <person name="Bechman K.B."/>
            <person name="Herman A."/>
            <person name="Abrahante J.E."/>
            <person name="Garbe J."/>
        </authorList>
    </citation>
    <scope>NUCLEOTIDE SEQUENCE</scope>
    <source>
        <strain evidence="1">Duluth1</strain>
        <tissue evidence="1">Whole animal</tissue>
    </source>
</reference>
<keyword evidence="2" id="KW-1185">Reference proteome</keyword>
<evidence type="ECO:0000313" key="2">
    <source>
        <dbReference type="Proteomes" id="UP000828390"/>
    </source>
</evidence>
<reference evidence="1" key="1">
    <citation type="journal article" date="2019" name="bioRxiv">
        <title>The Genome of the Zebra Mussel, Dreissena polymorpha: A Resource for Invasive Species Research.</title>
        <authorList>
            <person name="McCartney M.A."/>
            <person name="Auch B."/>
            <person name="Kono T."/>
            <person name="Mallez S."/>
            <person name="Zhang Y."/>
            <person name="Obille A."/>
            <person name="Becker A."/>
            <person name="Abrahante J.E."/>
            <person name="Garbe J."/>
            <person name="Badalamenti J.P."/>
            <person name="Herman A."/>
            <person name="Mangelson H."/>
            <person name="Liachko I."/>
            <person name="Sullivan S."/>
            <person name="Sone E.D."/>
            <person name="Koren S."/>
            <person name="Silverstein K.A.T."/>
            <person name="Beckman K.B."/>
            <person name="Gohl D.M."/>
        </authorList>
    </citation>
    <scope>NUCLEOTIDE SEQUENCE</scope>
    <source>
        <strain evidence="1">Duluth1</strain>
        <tissue evidence="1">Whole animal</tissue>
    </source>
</reference>
<gene>
    <name evidence="1" type="ORF">DPMN_008611</name>
</gene>
<dbReference type="Proteomes" id="UP000828390">
    <property type="component" value="Unassembled WGS sequence"/>
</dbReference>
<comment type="caution">
    <text evidence="1">The sequence shown here is derived from an EMBL/GenBank/DDBJ whole genome shotgun (WGS) entry which is preliminary data.</text>
</comment>
<dbReference type="EMBL" id="JAIWYP010000001">
    <property type="protein sequence ID" value="KAH3884627.1"/>
    <property type="molecule type" value="Genomic_DNA"/>
</dbReference>